<evidence type="ECO:0000256" key="6">
    <source>
        <dbReference type="ARBA" id="ARBA00013023"/>
    </source>
</evidence>
<dbReference type="InterPro" id="IPR001645">
    <property type="entry name" value="Folylpolyglutamate_synth"/>
</dbReference>
<reference evidence="29 30" key="1">
    <citation type="submission" date="2018-08" db="EMBL/GenBank/DDBJ databases">
        <title>A genome reference for cultivated species of the human gut microbiota.</title>
        <authorList>
            <person name="Zou Y."/>
            <person name="Xue W."/>
            <person name="Luo G."/>
        </authorList>
    </citation>
    <scope>NUCLEOTIDE SEQUENCE [LARGE SCALE GENOMIC DNA]</scope>
    <source>
        <strain evidence="27 29">AF14-6AC</strain>
        <strain evidence="28 30">OF03-11</strain>
    </source>
</reference>
<evidence type="ECO:0000313" key="25">
    <source>
        <dbReference type="EMBL" id="MCG4960312.1"/>
    </source>
</evidence>
<evidence type="ECO:0000256" key="10">
    <source>
        <dbReference type="ARBA" id="ARBA00022723"/>
    </source>
</evidence>
<keyword evidence="11 22" id="KW-0547">Nucleotide-binding</keyword>
<organism evidence="28 30">
    <name type="scientific">Odoribacter splanchnicus</name>
    <dbReference type="NCBI Taxonomy" id="28118"/>
    <lineage>
        <taxon>Bacteria</taxon>
        <taxon>Pseudomonadati</taxon>
        <taxon>Bacteroidota</taxon>
        <taxon>Bacteroidia</taxon>
        <taxon>Bacteroidales</taxon>
        <taxon>Odoribacteraceae</taxon>
        <taxon>Odoribacter</taxon>
    </lineage>
</organism>
<comment type="catalytic activity">
    <reaction evidence="18">
        <text>(6S)-5,6,7,8-tetrahydrofolyl-(gamma-L-Glu)(n) + L-glutamate + ATP = (6S)-5,6,7,8-tetrahydrofolyl-(gamma-L-Glu)(n+1) + ADP + phosphate + H(+)</text>
        <dbReference type="Rhea" id="RHEA:10580"/>
        <dbReference type="Rhea" id="RHEA-COMP:14738"/>
        <dbReference type="Rhea" id="RHEA-COMP:14740"/>
        <dbReference type="ChEBI" id="CHEBI:15378"/>
        <dbReference type="ChEBI" id="CHEBI:29985"/>
        <dbReference type="ChEBI" id="CHEBI:30616"/>
        <dbReference type="ChEBI" id="CHEBI:43474"/>
        <dbReference type="ChEBI" id="CHEBI:141005"/>
        <dbReference type="ChEBI" id="CHEBI:456216"/>
        <dbReference type="EC" id="6.3.2.17"/>
    </reaction>
</comment>
<comment type="catalytic activity">
    <reaction evidence="20">
        <text>(6R)-5,10-methylenetetrahydrofolyl-(gamma-L-Glu)(n) + L-glutamate + ATP = (6R)-5,10-methylenetetrahydrofolyl-(gamma-L-Glu)(n+1) + ADP + phosphate + H(+)</text>
        <dbReference type="Rhea" id="RHEA:51912"/>
        <dbReference type="Rhea" id="RHEA-COMP:13257"/>
        <dbReference type="Rhea" id="RHEA-COMP:13258"/>
        <dbReference type="ChEBI" id="CHEBI:15378"/>
        <dbReference type="ChEBI" id="CHEBI:29985"/>
        <dbReference type="ChEBI" id="CHEBI:30616"/>
        <dbReference type="ChEBI" id="CHEBI:43474"/>
        <dbReference type="ChEBI" id="CHEBI:136572"/>
        <dbReference type="ChEBI" id="CHEBI:456216"/>
        <dbReference type="EC" id="6.3.2.17"/>
    </reaction>
</comment>
<comment type="cofactor">
    <cofactor evidence="1">
        <name>Mg(2+)</name>
        <dbReference type="ChEBI" id="CHEBI:18420"/>
    </cofactor>
</comment>
<dbReference type="Gene3D" id="3.40.1190.10">
    <property type="entry name" value="Mur-like, catalytic domain"/>
    <property type="match status" value="1"/>
</dbReference>
<comment type="function">
    <text evidence="2">Functions in two distinct reactions of the de novo folate biosynthetic pathway. Catalyzes the addition of a glutamate residue to dihydropteroate (7,8-dihydropteroate or H2Pte) to form dihydrofolate (7,8-dihydrofolate monoglutamate or H2Pte-Glu). Also catalyzes successive additions of L-glutamate to tetrahydrofolate or 10-formyltetrahydrofolate or 5,10-methylenetetrahydrofolate, leading to folylpolyglutamate derivatives.</text>
</comment>
<evidence type="ECO:0000256" key="4">
    <source>
        <dbReference type="ARBA" id="ARBA00005150"/>
    </source>
</evidence>
<dbReference type="NCBIfam" id="TIGR01499">
    <property type="entry name" value="folC"/>
    <property type="match status" value="1"/>
</dbReference>
<dbReference type="OMA" id="FFEMTVG"/>
<dbReference type="GO" id="GO:0046656">
    <property type="term" value="P:folic acid biosynthetic process"/>
    <property type="evidence" value="ECO:0007669"/>
    <property type="project" value="UniProtKB-KW"/>
</dbReference>
<feature type="domain" description="Mur ligase central" evidence="24">
    <location>
        <begin position="51"/>
        <end position="227"/>
    </location>
</feature>
<dbReference type="GO" id="GO:0004326">
    <property type="term" value="F:tetrahydrofolylpolyglutamate synthase activity"/>
    <property type="evidence" value="ECO:0007669"/>
    <property type="project" value="UniProtKB-EC"/>
</dbReference>
<dbReference type="Gene3D" id="3.90.190.20">
    <property type="entry name" value="Mur ligase, C-terminal domain"/>
    <property type="match status" value="1"/>
</dbReference>
<dbReference type="InterPro" id="IPR013221">
    <property type="entry name" value="Mur_ligase_cen"/>
</dbReference>
<evidence type="ECO:0000256" key="3">
    <source>
        <dbReference type="ARBA" id="ARBA00004799"/>
    </source>
</evidence>
<dbReference type="SUPFAM" id="SSF53623">
    <property type="entry name" value="MurD-like peptide ligases, catalytic domain"/>
    <property type="match status" value="1"/>
</dbReference>
<gene>
    <name evidence="27" type="ORF">DWW24_10390</name>
    <name evidence="28" type="ORF">DXA53_11830</name>
    <name evidence="25" type="ORF">L0P03_10695</name>
    <name evidence="26" type="ORF">PN645_07720</name>
</gene>
<dbReference type="Pfam" id="PF02875">
    <property type="entry name" value="Mur_ligase_C"/>
    <property type="match status" value="1"/>
</dbReference>
<dbReference type="EC" id="6.3.2.12" evidence="6"/>
<protein>
    <recommendedName>
        <fullName evidence="8">Dihydrofolate synthase/folylpolyglutamate synthase</fullName>
        <ecNumber evidence="6">6.3.2.12</ecNumber>
        <ecNumber evidence="7">6.3.2.17</ecNumber>
    </recommendedName>
    <alternativeName>
        <fullName evidence="17">Folylpoly-gamma-glutamate synthetase-dihydrofolate synthetase</fullName>
    </alternativeName>
    <alternativeName>
        <fullName evidence="15">Folylpolyglutamate synthetase</fullName>
    </alternativeName>
    <alternativeName>
        <fullName evidence="16">Tetrahydrofolylpolyglutamate synthase</fullName>
    </alternativeName>
</protein>
<dbReference type="EMBL" id="QSCO01000016">
    <property type="protein sequence ID" value="RGY05774.1"/>
    <property type="molecule type" value="Genomic_DNA"/>
</dbReference>
<dbReference type="GO" id="GO:0008841">
    <property type="term" value="F:dihydrofolate synthase activity"/>
    <property type="evidence" value="ECO:0007669"/>
    <property type="project" value="UniProtKB-EC"/>
</dbReference>
<dbReference type="InterPro" id="IPR036615">
    <property type="entry name" value="Mur_ligase_C_dom_sf"/>
</dbReference>
<comment type="caution">
    <text evidence="28">The sequence shown here is derived from an EMBL/GenBank/DDBJ whole genome shotgun (WGS) entry which is preliminary data.</text>
</comment>
<dbReference type="EMBL" id="JAQMRD010000007">
    <property type="protein sequence ID" value="MDB9222895.1"/>
    <property type="molecule type" value="Genomic_DNA"/>
</dbReference>
<proteinExistence type="inferred from homology"/>
<dbReference type="GO" id="GO:0005524">
    <property type="term" value="F:ATP binding"/>
    <property type="evidence" value="ECO:0007669"/>
    <property type="project" value="UniProtKB-KW"/>
</dbReference>
<evidence type="ECO:0000256" key="18">
    <source>
        <dbReference type="ARBA" id="ARBA00047493"/>
    </source>
</evidence>
<dbReference type="InterPro" id="IPR018109">
    <property type="entry name" value="Folylpolyglutamate_synth_CS"/>
</dbReference>
<dbReference type="PANTHER" id="PTHR11136:SF0">
    <property type="entry name" value="DIHYDROFOLATE SYNTHETASE-RELATED"/>
    <property type="match status" value="1"/>
</dbReference>
<dbReference type="Proteomes" id="UP001199750">
    <property type="component" value="Unassembled WGS sequence"/>
</dbReference>
<dbReference type="Proteomes" id="UP000283426">
    <property type="component" value="Unassembled WGS sequence"/>
</dbReference>
<dbReference type="PROSITE" id="PS01011">
    <property type="entry name" value="FOLYLPOLYGLU_SYNT_1"/>
    <property type="match status" value="1"/>
</dbReference>
<dbReference type="InterPro" id="IPR036565">
    <property type="entry name" value="Mur-like_cat_sf"/>
</dbReference>
<reference evidence="25" key="2">
    <citation type="submission" date="2022-01" db="EMBL/GenBank/DDBJ databases">
        <title>Collection of gut derived symbiotic bacterial strains cultured from healthy donors.</title>
        <authorList>
            <person name="Lin H."/>
            <person name="Kohout C."/>
            <person name="Waligurski E."/>
            <person name="Pamer E.G."/>
        </authorList>
    </citation>
    <scope>NUCLEOTIDE SEQUENCE</scope>
    <source>
        <strain evidence="25">DFI.1.149</strain>
    </source>
</reference>
<keyword evidence="14" id="KW-0289">Folate biosynthesis</keyword>
<evidence type="ECO:0000259" key="23">
    <source>
        <dbReference type="Pfam" id="PF02875"/>
    </source>
</evidence>
<keyword evidence="9 22" id="KW-0436">Ligase</keyword>
<keyword evidence="10" id="KW-0479">Metal-binding</keyword>
<dbReference type="PANTHER" id="PTHR11136">
    <property type="entry name" value="FOLYLPOLYGLUTAMATE SYNTHASE-RELATED"/>
    <property type="match status" value="1"/>
</dbReference>
<evidence type="ECO:0000256" key="17">
    <source>
        <dbReference type="ARBA" id="ARBA00032510"/>
    </source>
</evidence>
<dbReference type="EC" id="6.3.2.17" evidence="7"/>
<evidence type="ECO:0000256" key="7">
    <source>
        <dbReference type="ARBA" id="ARBA00013025"/>
    </source>
</evidence>
<evidence type="ECO:0000256" key="16">
    <source>
        <dbReference type="ARBA" id="ARBA00030592"/>
    </source>
</evidence>
<comment type="pathway">
    <text evidence="4">Cofactor biosynthesis; tetrahydrofolylpolyglutamate biosynthesis.</text>
</comment>
<dbReference type="GeneID" id="61273646"/>
<dbReference type="GO" id="GO:0046872">
    <property type="term" value="F:metal ion binding"/>
    <property type="evidence" value="ECO:0007669"/>
    <property type="project" value="UniProtKB-KW"/>
</dbReference>
<comment type="catalytic activity">
    <reaction evidence="21">
        <text>7,8-dihydropteroate + L-glutamate + ATP = 7,8-dihydrofolate + ADP + phosphate + H(+)</text>
        <dbReference type="Rhea" id="RHEA:23584"/>
        <dbReference type="ChEBI" id="CHEBI:15378"/>
        <dbReference type="ChEBI" id="CHEBI:17839"/>
        <dbReference type="ChEBI" id="CHEBI:29985"/>
        <dbReference type="ChEBI" id="CHEBI:30616"/>
        <dbReference type="ChEBI" id="CHEBI:43474"/>
        <dbReference type="ChEBI" id="CHEBI:57451"/>
        <dbReference type="ChEBI" id="CHEBI:456216"/>
        <dbReference type="EC" id="6.3.2.12"/>
    </reaction>
</comment>
<evidence type="ECO:0000256" key="5">
    <source>
        <dbReference type="ARBA" id="ARBA00008276"/>
    </source>
</evidence>
<dbReference type="Proteomes" id="UP000284434">
    <property type="component" value="Unassembled WGS sequence"/>
</dbReference>
<evidence type="ECO:0000256" key="8">
    <source>
        <dbReference type="ARBA" id="ARBA00019357"/>
    </source>
</evidence>
<evidence type="ECO:0000256" key="12">
    <source>
        <dbReference type="ARBA" id="ARBA00022840"/>
    </source>
</evidence>
<dbReference type="Pfam" id="PF08245">
    <property type="entry name" value="Mur_ligase_M"/>
    <property type="match status" value="1"/>
</dbReference>
<dbReference type="InterPro" id="IPR004101">
    <property type="entry name" value="Mur_ligase_C"/>
</dbReference>
<evidence type="ECO:0000256" key="2">
    <source>
        <dbReference type="ARBA" id="ARBA00002714"/>
    </source>
</evidence>
<evidence type="ECO:0000256" key="11">
    <source>
        <dbReference type="ARBA" id="ARBA00022741"/>
    </source>
</evidence>
<evidence type="ECO:0000256" key="15">
    <source>
        <dbReference type="ARBA" id="ARBA00030048"/>
    </source>
</evidence>
<keyword evidence="12 22" id="KW-0067">ATP-binding</keyword>
<keyword evidence="13" id="KW-0460">Magnesium</keyword>
<dbReference type="GO" id="GO:0005737">
    <property type="term" value="C:cytoplasm"/>
    <property type="evidence" value="ECO:0007669"/>
    <property type="project" value="TreeGrafter"/>
</dbReference>
<evidence type="ECO:0000256" key="19">
    <source>
        <dbReference type="ARBA" id="ARBA00047808"/>
    </source>
</evidence>
<comment type="catalytic activity">
    <reaction evidence="19">
        <text>10-formyltetrahydrofolyl-(gamma-L-Glu)(n) + L-glutamate + ATP = 10-formyltetrahydrofolyl-(gamma-L-Glu)(n+1) + ADP + phosphate + H(+)</text>
        <dbReference type="Rhea" id="RHEA:51904"/>
        <dbReference type="Rhea" id="RHEA-COMP:13088"/>
        <dbReference type="Rhea" id="RHEA-COMP:14300"/>
        <dbReference type="ChEBI" id="CHEBI:15378"/>
        <dbReference type="ChEBI" id="CHEBI:29985"/>
        <dbReference type="ChEBI" id="CHEBI:30616"/>
        <dbReference type="ChEBI" id="CHEBI:43474"/>
        <dbReference type="ChEBI" id="CHEBI:134413"/>
        <dbReference type="ChEBI" id="CHEBI:456216"/>
        <dbReference type="EC" id="6.3.2.17"/>
    </reaction>
</comment>
<evidence type="ECO:0000313" key="29">
    <source>
        <dbReference type="Proteomes" id="UP000283426"/>
    </source>
</evidence>
<dbReference type="Proteomes" id="UP001212263">
    <property type="component" value="Unassembled WGS sequence"/>
</dbReference>
<feature type="domain" description="Mur ligase C-terminal" evidence="23">
    <location>
        <begin position="299"/>
        <end position="416"/>
    </location>
</feature>
<comment type="similarity">
    <text evidence="5 22">Belongs to the folylpolyglutamate synthase family.</text>
</comment>
<name>A0A3D4ZCJ9_9BACT</name>
<evidence type="ECO:0000256" key="13">
    <source>
        <dbReference type="ARBA" id="ARBA00022842"/>
    </source>
</evidence>
<reference evidence="26" key="3">
    <citation type="submission" date="2023-01" db="EMBL/GenBank/DDBJ databases">
        <title>Human gut microbiome strain richness.</title>
        <authorList>
            <person name="Chen-Liaw A."/>
        </authorList>
    </citation>
    <scope>NUCLEOTIDE SEQUENCE</scope>
    <source>
        <strain evidence="26">RTP21484st1_B7_RTP21484_190118</strain>
    </source>
</reference>
<dbReference type="EMBL" id="QRYW01000020">
    <property type="protein sequence ID" value="RGV26049.1"/>
    <property type="molecule type" value="Genomic_DNA"/>
</dbReference>
<evidence type="ECO:0000256" key="14">
    <source>
        <dbReference type="ARBA" id="ARBA00022909"/>
    </source>
</evidence>
<evidence type="ECO:0000256" key="20">
    <source>
        <dbReference type="ARBA" id="ARBA00049035"/>
    </source>
</evidence>
<dbReference type="PIRSF" id="PIRSF001563">
    <property type="entry name" value="Folylpolyglu_synth"/>
    <property type="match status" value="1"/>
</dbReference>
<evidence type="ECO:0000256" key="9">
    <source>
        <dbReference type="ARBA" id="ARBA00022598"/>
    </source>
</evidence>
<dbReference type="FunFam" id="3.40.1190.10:FF:000011">
    <property type="entry name" value="Folylpolyglutamate synthase/dihydrofolate synthase"/>
    <property type="match status" value="1"/>
</dbReference>
<dbReference type="SUPFAM" id="SSF53244">
    <property type="entry name" value="MurD-like peptide ligases, peptide-binding domain"/>
    <property type="match status" value="1"/>
</dbReference>
<dbReference type="RefSeq" id="WP_013610737.1">
    <property type="nucleotide sequence ID" value="NZ_BAABYK010000001.1"/>
</dbReference>
<evidence type="ECO:0000313" key="27">
    <source>
        <dbReference type="EMBL" id="RGV26049.1"/>
    </source>
</evidence>
<evidence type="ECO:0000259" key="24">
    <source>
        <dbReference type="Pfam" id="PF08245"/>
    </source>
</evidence>
<dbReference type="EMBL" id="JAKNDN010000019">
    <property type="protein sequence ID" value="MCG4960312.1"/>
    <property type="molecule type" value="Genomic_DNA"/>
</dbReference>
<comment type="pathway">
    <text evidence="3">Cofactor biosynthesis; tetrahydrofolate biosynthesis; 7,8-dihydrofolate from 2-amino-4-hydroxy-6-hydroxymethyl-7,8-dihydropteridine diphosphate and 4-aminobenzoate: step 2/2.</text>
</comment>
<dbReference type="PROSITE" id="PS01012">
    <property type="entry name" value="FOLYLPOLYGLU_SYNT_2"/>
    <property type="match status" value="1"/>
</dbReference>
<evidence type="ECO:0000256" key="1">
    <source>
        <dbReference type="ARBA" id="ARBA00001946"/>
    </source>
</evidence>
<evidence type="ECO:0000313" key="30">
    <source>
        <dbReference type="Proteomes" id="UP000284434"/>
    </source>
</evidence>
<evidence type="ECO:0000256" key="21">
    <source>
        <dbReference type="ARBA" id="ARBA00049161"/>
    </source>
</evidence>
<evidence type="ECO:0000313" key="28">
    <source>
        <dbReference type="EMBL" id="RGY05774.1"/>
    </source>
</evidence>
<accession>A0A3D4ZCJ9</accession>
<sequence length="424" mass="47698">MNYQETLNWLFAQLPMYQREGQAAYKANLDNTLQLDEYFRHPHKNFKTIHVAGTNGKGSVSHMLASILQQAGYKTGLYTSPHLKDFRERIKINGEMVSEQYVIDFVRHHADLFSRVKPSFFEMTVAMAFKYFADSQVDIAVIEVGLGGRLDSTNIITPLASVITNISFDHMALLGNTLEKIASEKAGIIKPGIPVVIGTRDKTYDFVFEQKAQTCETPIEFASDNWTTTINIDGSFQLTRKNGWHFDHLTSELKGLYQRKNIPTVLETIPVLQQAGLKISDQQVRQGIERVVTNTGLFGRWQTLSNQPLTICDTGHNIDGLTEITQQLKQCRYRKLHFVIGMVSDKDIDSVLHILPQDAVYYFCKASIPRAMPEQQLAQKARQAGLQGEYYPTVAAAYEAARQAASSEDMIYIGGSTFVVAEVI</sequence>
<dbReference type="AlphaFoldDB" id="A0A3D4ZCJ9"/>
<evidence type="ECO:0000256" key="22">
    <source>
        <dbReference type="PIRNR" id="PIRNR001563"/>
    </source>
</evidence>
<evidence type="ECO:0000313" key="26">
    <source>
        <dbReference type="EMBL" id="MDB9222895.1"/>
    </source>
</evidence>